<dbReference type="PANTHER" id="PTHR36836:SF1">
    <property type="entry name" value="COLANIC ACID BIOSYNTHESIS PROTEIN WCAK"/>
    <property type="match status" value="1"/>
</dbReference>
<keyword evidence="3" id="KW-1185">Reference proteome</keyword>
<evidence type="ECO:0000259" key="1">
    <source>
        <dbReference type="Pfam" id="PF04230"/>
    </source>
</evidence>
<dbReference type="PANTHER" id="PTHR36836">
    <property type="entry name" value="COLANIC ACID BIOSYNTHESIS PROTEIN WCAK"/>
    <property type="match status" value="1"/>
</dbReference>
<dbReference type="EMBL" id="FOXD01000023">
    <property type="protein sequence ID" value="SFQ24109.1"/>
    <property type="molecule type" value="Genomic_DNA"/>
</dbReference>
<organism evidence="2 3">
    <name type="scientific">Salibacterium halotolerans</name>
    <dbReference type="NCBI Taxonomy" id="1884432"/>
    <lineage>
        <taxon>Bacteria</taxon>
        <taxon>Bacillati</taxon>
        <taxon>Bacillota</taxon>
        <taxon>Bacilli</taxon>
        <taxon>Bacillales</taxon>
        <taxon>Bacillaceae</taxon>
    </lineage>
</organism>
<dbReference type="Pfam" id="PF04230">
    <property type="entry name" value="PS_pyruv_trans"/>
    <property type="match status" value="1"/>
</dbReference>
<dbReference type="AlphaFoldDB" id="A0A1I5WWP1"/>
<evidence type="ECO:0000313" key="2">
    <source>
        <dbReference type="EMBL" id="SFQ24109.1"/>
    </source>
</evidence>
<sequence length="403" mass="44419">MNVLRAFTSAQHCHAIHKRKGQVRIHMKVGIIGNYGHNNNGDEAILAGLLHQLTVQEGIKKENIVVFSNDPANTKERHGTVSHPLLYKEGSTLKSGLKTIRESRKVMKHLDLVIIGGGGLLMDMYKRDAPLYSVLGLTAKRAGCRVAIHGVGAGPIRTKTGAFFINRLLRAASSVAVRDEKSRRLLQQIGAPGGIRVIYDPAFSVPVNTVHETSSAVQRVGVTAVPYFSTRYWPQADAGRYAAYLDGMAASLDELIDKKGVEITFFSTKYPEDVEVTKDIARRMQRQNDVHIQDANLSPQDIARQAAGLDLVIGTRLHSLILSVNAETPVIGIAYHQKVKDFMEEINQQDYTADVEDLTQILPAFEKAEQDWARLQADVRAVSGALKEQAAEGMNLLRLKGRD</sequence>
<proteinExistence type="predicted"/>
<evidence type="ECO:0000313" key="3">
    <source>
        <dbReference type="Proteomes" id="UP000198892"/>
    </source>
</evidence>
<dbReference type="STRING" id="1884432.SAMN05518683_12317"/>
<name>A0A1I5WWP1_9BACI</name>
<gene>
    <name evidence="2" type="ORF">SAMN05518683_12317</name>
</gene>
<keyword evidence="2" id="KW-0808">Transferase</keyword>
<feature type="domain" description="Polysaccharide pyruvyl transferase" evidence="1">
    <location>
        <begin position="41"/>
        <end position="336"/>
    </location>
</feature>
<protein>
    <submittedName>
        <fullName evidence="2">Polysaccharide pyruvyl transferase CsaB</fullName>
    </submittedName>
</protein>
<dbReference type="Proteomes" id="UP000198892">
    <property type="component" value="Unassembled WGS sequence"/>
</dbReference>
<reference evidence="3" key="1">
    <citation type="submission" date="2016-10" db="EMBL/GenBank/DDBJ databases">
        <authorList>
            <person name="Varghese N."/>
            <person name="Submissions S."/>
        </authorList>
    </citation>
    <scope>NUCLEOTIDE SEQUENCE [LARGE SCALE GENOMIC DNA]</scope>
    <source>
        <strain evidence="3">S7</strain>
    </source>
</reference>
<dbReference type="GO" id="GO:0016740">
    <property type="term" value="F:transferase activity"/>
    <property type="evidence" value="ECO:0007669"/>
    <property type="project" value="UniProtKB-KW"/>
</dbReference>
<dbReference type="InterPro" id="IPR007345">
    <property type="entry name" value="Polysacch_pyruvyl_Trfase"/>
</dbReference>
<accession>A0A1I5WWP1</accession>